<sequence length="172" mass="20038">MNIREKYNITESAHSFSFQPVKPLQKISQWFLAGIIAAAIVLPFFEEKLGEVWFYSLYVLLAYGVLHSLYDIYIRARIRYTFDSRNNAVYKMTPLFPDKKIMKLEEAVIFVSSEMGSWHYSLGARKSHFIKNYFISENFSSGRKSDQKQAEYEKHILAKLNQLTASVQTVQS</sequence>
<evidence type="ECO:0000256" key="1">
    <source>
        <dbReference type="SAM" id="Phobius"/>
    </source>
</evidence>
<accession>A0A1M5VLH8</accession>
<evidence type="ECO:0000313" key="3">
    <source>
        <dbReference type="Proteomes" id="UP000184112"/>
    </source>
</evidence>
<gene>
    <name evidence="2" type="ORF">SAMN05444388_11831</name>
</gene>
<feature type="transmembrane region" description="Helical" evidence="1">
    <location>
        <begin position="27"/>
        <end position="46"/>
    </location>
</feature>
<name>A0A1M5VLH8_FLAJO</name>
<keyword evidence="1" id="KW-0472">Membrane</keyword>
<protein>
    <submittedName>
        <fullName evidence="2">Uncharacterized protein</fullName>
    </submittedName>
</protein>
<feature type="transmembrane region" description="Helical" evidence="1">
    <location>
        <begin position="52"/>
        <end position="70"/>
    </location>
</feature>
<dbReference type="EMBL" id="FQWH01000018">
    <property type="protein sequence ID" value="SHH75763.1"/>
    <property type="molecule type" value="Genomic_DNA"/>
</dbReference>
<dbReference type="AlphaFoldDB" id="A0A1M5VLH8"/>
<reference evidence="2 3" key="1">
    <citation type="submission" date="2016-11" db="EMBL/GenBank/DDBJ databases">
        <authorList>
            <person name="Jaros S."/>
            <person name="Januszkiewicz K."/>
            <person name="Wedrychowicz H."/>
        </authorList>
    </citation>
    <scope>NUCLEOTIDE SEQUENCE [LARGE SCALE GENOMIC DNA]</scope>
    <source>
        <strain evidence="2 3">DSM 6792</strain>
    </source>
</reference>
<evidence type="ECO:0000313" key="2">
    <source>
        <dbReference type="EMBL" id="SHH75763.1"/>
    </source>
</evidence>
<dbReference type="RefSeq" id="WP_073411536.1">
    <property type="nucleotide sequence ID" value="NZ_FQWH01000018.1"/>
</dbReference>
<proteinExistence type="predicted"/>
<organism evidence="2 3">
    <name type="scientific">Flavobacterium johnsoniae</name>
    <name type="common">Cytophaga johnsonae</name>
    <dbReference type="NCBI Taxonomy" id="986"/>
    <lineage>
        <taxon>Bacteria</taxon>
        <taxon>Pseudomonadati</taxon>
        <taxon>Bacteroidota</taxon>
        <taxon>Flavobacteriia</taxon>
        <taxon>Flavobacteriales</taxon>
        <taxon>Flavobacteriaceae</taxon>
        <taxon>Flavobacterium</taxon>
    </lineage>
</organism>
<dbReference type="Proteomes" id="UP000184112">
    <property type="component" value="Unassembled WGS sequence"/>
</dbReference>
<keyword evidence="1" id="KW-0812">Transmembrane</keyword>
<keyword evidence="1" id="KW-1133">Transmembrane helix</keyword>